<dbReference type="EMBL" id="CP050804">
    <property type="protein sequence ID" value="QJC21474.1"/>
    <property type="molecule type" value="Genomic_DNA"/>
</dbReference>
<dbReference type="InterPro" id="IPR001498">
    <property type="entry name" value="Impact_N"/>
</dbReference>
<organism evidence="5 6">
    <name type="scientific">Arcanobacterium buesumense</name>
    <dbReference type="NCBI Taxonomy" id="2722751"/>
    <lineage>
        <taxon>Bacteria</taxon>
        <taxon>Bacillati</taxon>
        <taxon>Actinomycetota</taxon>
        <taxon>Actinomycetes</taxon>
        <taxon>Actinomycetales</taxon>
        <taxon>Actinomycetaceae</taxon>
        <taxon>Arcanobacterium</taxon>
    </lineage>
</organism>
<name>A0A6H2EK02_9ACTO</name>
<dbReference type="RefSeq" id="WP_168917415.1">
    <property type="nucleotide sequence ID" value="NZ_CP050804.1"/>
</dbReference>
<dbReference type="InterPro" id="IPR020568">
    <property type="entry name" value="Ribosomal_Su5_D2-typ_SF"/>
</dbReference>
<feature type="domain" description="Impact N-terminal" evidence="3">
    <location>
        <begin position="20"/>
        <end position="127"/>
    </location>
</feature>
<dbReference type="PANTHER" id="PTHR16301">
    <property type="entry name" value="IMPACT-RELATED"/>
    <property type="match status" value="1"/>
</dbReference>
<proteinExistence type="inferred from homology"/>
<dbReference type="InterPro" id="IPR023582">
    <property type="entry name" value="Impact"/>
</dbReference>
<dbReference type="Pfam" id="PF01205">
    <property type="entry name" value="Impact_N"/>
    <property type="match status" value="1"/>
</dbReference>
<dbReference type="KEGG" id="arca:HC352_02380"/>
<evidence type="ECO:0000256" key="2">
    <source>
        <dbReference type="SAM" id="MobiDB-lite"/>
    </source>
</evidence>
<evidence type="ECO:0000256" key="1">
    <source>
        <dbReference type="ARBA" id="ARBA00007665"/>
    </source>
</evidence>
<dbReference type="AlphaFoldDB" id="A0A6H2EK02"/>
<dbReference type="PROSITE" id="PS00910">
    <property type="entry name" value="UPF0029"/>
    <property type="match status" value="1"/>
</dbReference>
<dbReference type="SUPFAM" id="SSF54211">
    <property type="entry name" value="Ribosomal protein S5 domain 2-like"/>
    <property type="match status" value="1"/>
</dbReference>
<dbReference type="GO" id="GO:0006446">
    <property type="term" value="P:regulation of translational initiation"/>
    <property type="evidence" value="ECO:0007669"/>
    <property type="project" value="TreeGrafter"/>
</dbReference>
<dbReference type="GO" id="GO:0005737">
    <property type="term" value="C:cytoplasm"/>
    <property type="evidence" value="ECO:0007669"/>
    <property type="project" value="TreeGrafter"/>
</dbReference>
<dbReference type="InterPro" id="IPR020569">
    <property type="entry name" value="UPF0029_Impact_CS"/>
</dbReference>
<accession>A0A6H2EK02</accession>
<evidence type="ECO:0000259" key="4">
    <source>
        <dbReference type="Pfam" id="PF09186"/>
    </source>
</evidence>
<protein>
    <submittedName>
        <fullName evidence="5">YigZ family protein</fullName>
    </submittedName>
</protein>
<dbReference type="Gene3D" id="3.30.230.30">
    <property type="entry name" value="Impact, N-terminal domain"/>
    <property type="match status" value="1"/>
</dbReference>
<feature type="region of interest" description="Disordered" evidence="2">
    <location>
        <begin position="63"/>
        <end position="82"/>
    </location>
</feature>
<reference evidence="5 6" key="1">
    <citation type="submission" date="2020-03" db="EMBL/GenBank/DDBJ databases">
        <title>Complete genome of Arcanobacterium buesumensis sp. nov. strain 2701.</title>
        <authorList>
            <person name="Borowiak M."/>
            <person name="Alssahen M."/>
            <person name="Laemmler C."/>
            <person name="Malorny B."/>
            <person name="Hassan A."/>
            <person name="Prenger-Berninghoff E."/>
            <person name="Ploetz M."/>
            <person name="Abdulmawjood A."/>
        </authorList>
    </citation>
    <scope>NUCLEOTIDE SEQUENCE [LARGE SCALE GENOMIC DNA]</scope>
    <source>
        <strain evidence="5 6">2701</strain>
    </source>
</reference>
<evidence type="ECO:0000313" key="6">
    <source>
        <dbReference type="Proteomes" id="UP000502298"/>
    </source>
</evidence>
<dbReference type="PANTHER" id="PTHR16301:SF20">
    <property type="entry name" value="IMPACT FAMILY MEMBER YIGZ"/>
    <property type="match status" value="1"/>
</dbReference>
<dbReference type="Pfam" id="PF09186">
    <property type="entry name" value="DUF1949"/>
    <property type="match status" value="1"/>
</dbReference>
<evidence type="ECO:0000259" key="3">
    <source>
        <dbReference type="Pfam" id="PF01205"/>
    </source>
</evidence>
<feature type="domain" description="UPF0029" evidence="4">
    <location>
        <begin position="143"/>
        <end position="197"/>
    </location>
</feature>
<evidence type="ECO:0000313" key="5">
    <source>
        <dbReference type="EMBL" id="QJC21474.1"/>
    </source>
</evidence>
<sequence>MTTLLRLPSGTEIRSELEIKRSRFITIIRRVDTPEEARQLVADARAEFPDARHHCSAFSVNIPHAQPVNHSSDDGEPSGTAGRPMLDVLVGSHLTDIAAVVVRYFGGTLLGTGGLVRAYSDSVRHALVGAPMVSPVIRSVFRLTLPHDSAGKFDADARARGYDVLDTHYEAEGVTFRIAVDDEAAFVVFVSELTRGQGQPVADGVTITDEPAGIFQG</sequence>
<comment type="similarity">
    <text evidence="1">Belongs to the IMPACT family.</text>
</comment>
<dbReference type="InterPro" id="IPR036956">
    <property type="entry name" value="Impact_N_sf"/>
</dbReference>
<gene>
    <name evidence="5" type="ORF">HC352_02380</name>
</gene>
<dbReference type="Proteomes" id="UP000502298">
    <property type="component" value="Chromosome"/>
</dbReference>
<keyword evidence="6" id="KW-1185">Reference proteome</keyword>
<dbReference type="InterPro" id="IPR015269">
    <property type="entry name" value="UPF0029_Impact_C"/>
</dbReference>